<dbReference type="EMBL" id="JAKZEL010000009">
    <property type="protein sequence ID" value="KAI4540485.1"/>
    <property type="molecule type" value="Genomic_DNA"/>
</dbReference>
<evidence type="ECO:0000313" key="3">
    <source>
        <dbReference type="Proteomes" id="UP001214576"/>
    </source>
</evidence>
<dbReference type="AlphaFoldDB" id="A0AAD4UBG1"/>
<gene>
    <name evidence="2" type="ORF">MG293_009526</name>
</gene>
<protein>
    <submittedName>
        <fullName evidence="2">Uncharacterized protein</fullName>
    </submittedName>
</protein>
<evidence type="ECO:0000313" key="2">
    <source>
        <dbReference type="EMBL" id="KAI4540485.1"/>
    </source>
</evidence>
<organism evidence="2 3">
    <name type="scientific">Ovis ammon polii</name>
    <dbReference type="NCBI Taxonomy" id="230172"/>
    <lineage>
        <taxon>Eukaryota</taxon>
        <taxon>Metazoa</taxon>
        <taxon>Chordata</taxon>
        <taxon>Craniata</taxon>
        <taxon>Vertebrata</taxon>
        <taxon>Euteleostomi</taxon>
        <taxon>Mammalia</taxon>
        <taxon>Eutheria</taxon>
        <taxon>Laurasiatheria</taxon>
        <taxon>Artiodactyla</taxon>
        <taxon>Ruminantia</taxon>
        <taxon>Pecora</taxon>
        <taxon>Bovidae</taxon>
        <taxon>Caprinae</taxon>
        <taxon>Ovis</taxon>
    </lineage>
</organism>
<comment type="caution">
    <text evidence="2">The sequence shown here is derived from an EMBL/GenBank/DDBJ whole genome shotgun (WGS) entry which is preliminary data.</text>
</comment>
<feature type="region of interest" description="Disordered" evidence="1">
    <location>
        <begin position="139"/>
        <end position="169"/>
    </location>
</feature>
<name>A0AAD4UBG1_OVIAM</name>
<keyword evidence="3" id="KW-1185">Reference proteome</keyword>
<dbReference type="Proteomes" id="UP001214576">
    <property type="component" value="Unassembled WGS sequence"/>
</dbReference>
<reference evidence="2" key="1">
    <citation type="submission" date="2022-03" db="EMBL/GenBank/DDBJ databases">
        <title>Genomic analyses of argali, domestic sheep and their hybrids provide insights into chromosomal evolution, heterosis and genetic basis of agronomic traits.</title>
        <authorList>
            <person name="Li M."/>
        </authorList>
    </citation>
    <scope>NUCLEOTIDE SEQUENCE</scope>
    <source>
        <strain evidence="2">CAU-MHL-2022a</strain>
        <tissue evidence="2">Skin</tissue>
    </source>
</reference>
<sequence>MKERGDKTLPKVQQTRLDPHLTSYVIPGSAFTPDLNLVLYEIVTTCLAQLGRRNEIHTRTRGPKVTATANLPGLIPISRNAQQRGGKPCLSLGLERKWKEAQEQALSPIAGPIGDASRATTELVRELLRIKIPLLPPVRFSKPTTQKPRPDNCRGGAAELKGEDSKDTRRHQLGNWLARAEILQEMEENNIRKVMLTISSAANNGSAPDILKLKPVSLQGPQPALALSCSFLPETCPSPSTPDRNTVKDILEKKYPEIDSSNRHQSVLFAETGLRLRKTKFEDMLLEDSPVGQKTSPLPSE</sequence>
<evidence type="ECO:0000256" key="1">
    <source>
        <dbReference type="SAM" id="MobiDB-lite"/>
    </source>
</evidence>
<proteinExistence type="predicted"/>
<accession>A0AAD4UBG1</accession>